<dbReference type="Proteomes" id="UP000295097">
    <property type="component" value="Unassembled WGS sequence"/>
</dbReference>
<evidence type="ECO:0000256" key="1">
    <source>
        <dbReference type="ARBA" id="ARBA00012528"/>
    </source>
</evidence>
<evidence type="ECO:0000313" key="6">
    <source>
        <dbReference type="Proteomes" id="UP000295097"/>
    </source>
</evidence>
<reference evidence="5 6" key="1">
    <citation type="submission" date="2019-03" db="EMBL/GenBank/DDBJ databases">
        <title>Freshwater and sediment microbial communities from various areas in North America, analyzing microbe dynamics in response to fracking.</title>
        <authorList>
            <person name="Lamendella R."/>
        </authorList>
    </citation>
    <scope>NUCLEOTIDE SEQUENCE [LARGE SCALE GENOMIC DNA]</scope>
    <source>
        <strain evidence="5 6">175.2</strain>
    </source>
</reference>
<keyword evidence="3" id="KW-1133">Transmembrane helix</keyword>
<feature type="domain" description="GGDEF" evidence="4">
    <location>
        <begin position="242"/>
        <end position="374"/>
    </location>
</feature>
<feature type="transmembrane region" description="Helical" evidence="3">
    <location>
        <begin position="182"/>
        <end position="204"/>
    </location>
</feature>
<feature type="transmembrane region" description="Helical" evidence="3">
    <location>
        <begin position="115"/>
        <end position="137"/>
    </location>
</feature>
<evidence type="ECO:0000256" key="2">
    <source>
        <dbReference type="ARBA" id="ARBA00034247"/>
    </source>
</evidence>
<dbReference type="PROSITE" id="PS50887">
    <property type="entry name" value="GGDEF"/>
    <property type="match status" value="1"/>
</dbReference>
<name>A0A4R3NR03_9HYPH</name>
<feature type="transmembrane region" description="Helical" evidence="3">
    <location>
        <begin position="60"/>
        <end position="81"/>
    </location>
</feature>
<comment type="catalytic activity">
    <reaction evidence="2">
        <text>2 GTP = 3',3'-c-di-GMP + 2 diphosphate</text>
        <dbReference type="Rhea" id="RHEA:24898"/>
        <dbReference type="ChEBI" id="CHEBI:33019"/>
        <dbReference type="ChEBI" id="CHEBI:37565"/>
        <dbReference type="ChEBI" id="CHEBI:58805"/>
        <dbReference type="EC" id="2.7.7.65"/>
    </reaction>
</comment>
<dbReference type="SMART" id="SM00267">
    <property type="entry name" value="GGDEF"/>
    <property type="match status" value="1"/>
</dbReference>
<evidence type="ECO:0000256" key="3">
    <source>
        <dbReference type="SAM" id="Phobius"/>
    </source>
</evidence>
<dbReference type="CDD" id="cd01949">
    <property type="entry name" value="GGDEF"/>
    <property type="match status" value="1"/>
</dbReference>
<dbReference type="OrthoDB" id="9812260at2"/>
<feature type="transmembrane region" description="Helical" evidence="3">
    <location>
        <begin position="6"/>
        <end position="25"/>
    </location>
</feature>
<feature type="transmembrane region" description="Helical" evidence="3">
    <location>
        <begin position="149"/>
        <end position="170"/>
    </location>
</feature>
<comment type="caution">
    <text evidence="5">The sequence shown here is derived from an EMBL/GenBank/DDBJ whole genome shotgun (WGS) entry which is preliminary data.</text>
</comment>
<feature type="transmembrane region" description="Helical" evidence="3">
    <location>
        <begin position="88"/>
        <end position="109"/>
    </location>
</feature>
<dbReference type="FunFam" id="3.30.70.270:FF:000001">
    <property type="entry name" value="Diguanylate cyclase domain protein"/>
    <property type="match status" value="1"/>
</dbReference>
<dbReference type="InterPro" id="IPR050469">
    <property type="entry name" value="Diguanylate_Cyclase"/>
</dbReference>
<dbReference type="EMBL" id="SMAR01000016">
    <property type="protein sequence ID" value="TCT37819.1"/>
    <property type="molecule type" value="Genomic_DNA"/>
</dbReference>
<proteinExistence type="predicted"/>
<dbReference type="PANTHER" id="PTHR45138">
    <property type="entry name" value="REGULATORY COMPONENTS OF SENSORY TRANSDUCTION SYSTEM"/>
    <property type="match status" value="1"/>
</dbReference>
<keyword evidence="6" id="KW-1185">Reference proteome</keyword>
<evidence type="ECO:0000259" key="4">
    <source>
        <dbReference type="PROSITE" id="PS50887"/>
    </source>
</evidence>
<organism evidence="5 6">
    <name type="scientific">Martelella mediterranea</name>
    <dbReference type="NCBI Taxonomy" id="293089"/>
    <lineage>
        <taxon>Bacteria</taxon>
        <taxon>Pseudomonadati</taxon>
        <taxon>Pseudomonadota</taxon>
        <taxon>Alphaproteobacteria</taxon>
        <taxon>Hyphomicrobiales</taxon>
        <taxon>Aurantimonadaceae</taxon>
        <taxon>Martelella</taxon>
    </lineage>
</organism>
<evidence type="ECO:0000313" key="5">
    <source>
        <dbReference type="EMBL" id="TCT37819.1"/>
    </source>
</evidence>
<dbReference type="AlphaFoldDB" id="A0A4R3NR03"/>
<keyword evidence="3" id="KW-0472">Membrane</keyword>
<dbReference type="InterPro" id="IPR000160">
    <property type="entry name" value="GGDEF_dom"/>
</dbReference>
<dbReference type="GO" id="GO:0052621">
    <property type="term" value="F:diguanylate cyclase activity"/>
    <property type="evidence" value="ECO:0007669"/>
    <property type="project" value="UniProtKB-EC"/>
</dbReference>
<keyword evidence="3" id="KW-0812">Transmembrane</keyword>
<feature type="transmembrane region" description="Helical" evidence="3">
    <location>
        <begin position="32"/>
        <end position="54"/>
    </location>
</feature>
<dbReference type="InterPro" id="IPR043128">
    <property type="entry name" value="Rev_trsase/Diguanyl_cyclase"/>
</dbReference>
<dbReference type="PANTHER" id="PTHR45138:SF9">
    <property type="entry name" value="DIGUANYLATE CYCLASE DGCM-RELATED"/>
    <property type="match status" value="1"/>
</dbReference>
<sequence>MPILQALIVPGALIILAGSFVVAWLTGVRRNYLLLLSVSYSVLAVGFCFMFVRWHLHDYVALAIGNGLFILCQVLLGEALLQRRGRTFGIAGNLIAFTAMFGVYLYFLVTSTIEARTIAVNASLFAYMVLVLARFWVHRTDSIHDKMIFWTLVALGVMHTARTVATLFTADIADPSSAIWQFLQMYILLIAMILALEILASHFVESLENLNRLRDQDTLSGVLNRAGFDRSVDVVYNLHESSEIALILLDLDDFKTINDSFGHPVGDAVLSAFGNLLREQSRSSDLIGRIGGDEFAILATGISQQGAVSLSERIRARFSEARFDHVPSGFRISCSIGVASLPARLGYEALYRDADQALYQAKRSGRNRVVGEADGRDMSAGPEVTKSSIMCEKVTGSTPA</sequence>
<dbReference type="SUPFAM" id="SSF55073">
    <property type="entry name" value="Nucleotide cyclase"/>
    <property type="match status" value="1"/>
</dbReference>
<dbReference type="EC" id="2.7.7.65" evidence="1"/>
<dbReference type="Gene3D" id="3.30.70.270">
    <property type="match status" value="1"/>
</dbReference>
<accession>A0A4R3NR03</accession>
<dbReference type="InterPro" id="IPR029787">
    <property type="entry name" value="Nucleotide_cyclase"/>
</dbReference>
<dbReference type="NCBIfam" id="TIGR00254">
    <property type="entry name" value="GGDEF"/>
    <property type="match status" value="1"/>
</dbReference>
<protein>
    <recommendedName>
        <fullName evidence="1">diguanylate cyclase</fullName>
        <ecNumber evidence="1">2.7.7.65</ecNumber>
    </recommendedName>
</protein>
<dbReference type="Pfam" id="PF00990">
    <property type="entry name" value="GGDEF"/>
    <property type="match status" value="1"/>
</dbReference>
<dbReference type="RefSeq" id="WP_132311608.1">
    <property type="nucleotide sequence ID" value="NZ_SMAR01000016.1"/>
</dbReference>
<gene>
    <name evidence="5" type="ORF">EDC90_10162</name>
</gene>